<dbReference type="PaxDb" id="2903-EOD38207"/>
<feature type="compositionally biased region" description="Low complexity" evidence="1">
    <location>
        <begin position="29"/>
        <end position="40"/>
    </location>
</feature>
<dbReference type="KEGG" id="ehx:EMIHUDRAFT_420841"/>
<proteinExistence type="predicted"/>
<reference evidence="2" key="2">
    <citation type="submission" date="2024-10" db="UniProtKB">
        <authorList>
            <consortium name="EnsemblProtists"/>
        </authorList>
    </citation>
    <scope>IDENTIFICATION</scope>
</reference>
<dbReference type="GeneID" id="17283477"/>
<feature type="compositionally biased region" description="Basic residues" evidence="1">
    <location>
        <begin position="60"/>
        <end position="74"/>
    </location>
</feature>
<evidence type="ECO:0000313" key="2">
    <source>
        <dbReference type="EnsemblProtists" id="EOD38207"/>
    </source>
</evidence>
<protein>
    <submittedName>
        <fullName evidence="2">Uncharacterized protein</fullName>
    </submittedName>
</protein>
<evidence type="ECO:0000313" key="3">
    <source>
        <dbReference type="Proteomes" id="UP000013827"/>
    </source>
</evidence>
<dbReference type="RefSeq" id="XP_005790636.1">
    <property type="nucleotide sequence ID" value="XM_005790579.1"/>
</dbReference>
<organism evidence="2 3">
    <name type="scientific">Emiliania huxleyi (strain CCMP1516)</name>
    <dbReference type="NCBI Taxonomy" id="280463"/>
    <lineage>
        <taxon>Eukaryota</taxon>
        <taxon>Haptista</taxon>
        <taxon>Haptophyta</taxon>
        <taxon>Prymnesiophyceae</taxon>
        <taxon>Isochrysidales</taxon>
        <taxon>Noelaerhabdaceae</taxon>
        <taxon>Emiliania</taxon>
    </lineage>
</organism>
<name>A0A0D3KR22_EMIH1</name>
<dbReference type="AlphaFoldDB" id="A0A0D3KR22"/>
<dbReference type="Proteomes" id="UP000013827">
    <property type="component" value="Unassembled WGS sequence"/>
</dbReference>
<keyword evidence="3" id="KW-1185">Reference proteome</keyword>
<dbReference type="HOGENOM" id="CLU_1520613_0_0_1"/>
<dbReference type="EnsemblProtists" id="EOD38207">
    <property type="protein sequence ID" value="EOD38207"/>
    <property type="gene ID" value="EMIHUDRAFT_420841"/>
</dbReference>
<reference evidence="3" key="1">
    <citation type="journal article" date="2013" name="Nature">
        <title>Pan genome of the phytoplankton Emiliania underpins its global distribution.</title>
        <authorList>
            <person name="Read B.A."/>
            <person name="Kegel J."/>
            <person name="Klute M.J."/>
            <person name="Kuo A."/>
            <person name="Lefebvre S.C."/>
            <person name="Maumus F."/>
            <person name="Mayer C."/>
            <person name="Miller J."/>
            <person name="Monier A."/>
            <person name="Salamov A."/>
            <person name="Young J."/>
            <person name="Aguilar M."/>
            <person name="Claverie J.M."/>
            <person name="Frickenhaus S."/>
            <person name="Gonzalez K."/>
            <person name="Herman E.K."/>
            <person name="Lin Y.C."/>
            <person name="Napier J."/>
            <person name="Ogata H."/>
            <person name="Sarno A.F."/>
            <person name="Shmutz J."/>
            <person name="Schroeder D."/>
            <person name="de Vargas C."/>
            <person name="Verret F."/>
            <person name="von Dassow P."/>
            <person name="Valentin K."/>
            <person name="Van de Peer Y."/>
            <person name="Wheeler G."/>
            <person name="Dacks J.B."/>
            <person name="Delwiche C.F."/>
            <person name="Dyhrman S.T."/>
            <person name="Glockner G."/>
            <person name="John U."/>
            <person name="Richards T."/>
            <person name="Worden A.Z."/>
            <person name="Zhang X."/>
            <person name="Grigoriev I.V."/>
            <person name="Allen A.E."/>
            <person name="Bidle K."/>
            <person name="Borodovsky M."/>
            <person name="Bowler C."/>
            <person name="Brownlee C."/>
            <person name="Cock J.M."/>
            <person name="Elias M."/>
            <person name="Gladyshev V.N."/>
            <person name="Groth M."/>
            <person name="Guda C."/>
            <person name="Hadaegh A."/>
            <person name="Iglesias-Rodriguez M.D."/>
            <person name="Jenkins J."/>
            <person name="Jones B.M."/>
            <person name="Lawson T."/>
            <person name="Leese F."/>
            <person name="Lindquist E."/>
            <person name="Lobanov A."/>
            <person name="Lomsadze A."/>
            <person name="Malik S.B."/>
            <person name="Marsh M.E."/>
            <person name="Mackinder L."/>
            <person name="Mock T."/>
            <person name="Mueller-Roeber B."/>
            <person name="Pagarete A."/>
            <person name="Parker M."/>
            <person name="Probert I."/>
            <person name="Quesneville H."/>
            <person name="Raines C."/>
            <person name="Rensing S.A."/>
            <person name="Riano-Pachon D.M."/>
            <person name="Richier S."/>
            <person name="Rokitta S."/>
            <person name="Shiraiwa Y."/>
            <person name="Soanes D.M."/>
            <person name="van der Giezen M."/>
            <person name="Wahlund T.M."/>
            <person name="Williams B."/>
            <person name="Wilson W."/>
            <person name="Wolfe G."/>
            <person name="Wurch L.L."/>
        </authorList>
    </citation>
    <scope>NUCLEOTIDE SEQUENCE</scope>
</reference>
<feature type="region of interest" description="Disordered" evidence="1">
    <location>
        <begin position="1"/>
        <end position="74"/>
    </location>
</feature>
<evidence type="ECO:0000256" key="1">
    <source>
        <dbReference type="SAM" id="MobiDB-lite"/>
    </source>
</evidence>
<sequence length="177" mass="19560">MGRTVGSWPVHPERGSCPPSAGRSDRRGAASAADSPARPAAPERRCAPAQVRPASEAGRSARRSQLRPRPRRLPRAHSEACLHLYESSRKRLEICARRRATGVDHKNLPLRPVKARPCGPTACNCTIDYRHLTAPNMMGIDASIAVRWMKNHRARLKRARQARERQALAPPVAPPAR</sequence>
<accession>A0A0D3KR22</accession>